<feature type="region of interest" description="Disordered" evidence="1">
    <location>
        <begin position="33"/>
        <end position="54"/>
    </location>
</feature>
<dbReference type="Proteomes" id="UP000054248">
    <property type="component" value="Unassembled WGS sequence"/>
</dbReference>
<dbReference type="STRING" id="1051891.A0A0C3LCT2"/>
<dbReference type="HOGENOM" id="CLU_089048_0_0_1"/>
<proteinExistence type="predicted"/>
<protein>
    <submittedName>
        <fullName evidence="2">Uncharacterized protein</fullName>
    </submittedName>
</protein>
<keyword evidence="3" id="KW-1185">Reference proteome</keyword>
<sequence>MPIKSYRTARCGGSKNRYLEDALDAHPSTLARSLHRGHRPNREQQNPSDPQRRPPLPVELVLLIFRHAKIRNMHPSRELSFSWISHTEPAKVAASSWRAQRMPLFVSPPMEGSKINKISGICLITESKDQGRWSPSWDRGSYSWFEFGIGVSGGQGPSDTDAHRWVPINACQQEPPTQHAENENLQVYLTEKRFGKESLKWKSHSNVVASKAFRRHVGEEFKADHDLFAHLDVGDRLVVWLCAQHTGWTCEVKSATVCVWEWFEPTLF</sequence>
<reference evidence="3" key="2">
    <citation type="submission" date="2015-01" db="EMBL/GenBank/DDBJ databases">
        <title>Evolutionary Origins and Diversification of the Mycorrhizal Mutualists.</title>
        <authorList>
            <consortium name="DOE Joint Genome Institute"/>
            <consortium name="Mycorrhizal Genomics Consortium"/>
            <person name="Kohler A."/>
            <person name="Kuo A."/>
            <person name="Nagy L.G."/>
            <person name="Floudas D."/>
            <person name="Copeland A."/>
            <person name="Barry K.W."/>
            <person name="Cichocki N."/>
            <person name="Veneault-Fourrey C."/>
            <person name="LaButti K."/>
            <person name="Lindquist E.A."/>
            <person name="Lipzen A."/>
            <person name="Lundell T."/>
            <person name="Morin E."/>
            <person name="Murat C."/>
            <person name="Riley R."/>
            <person name="Ohm R."/>
            <person name="Sun H."/>
            <person name="Tunlid A."/>
            <person name="Henrissat B."/>
            <person name="Grigoriev I.V."/>
            <person name="Hibbett D.S."/>
            <person name="Martin F."/>
        </authorList>
    </citation>
    <scope>NUCLEOTIDE SEQUENCE [LARGE SCALE GENOMIC DNA]</scope>
    <source>
        <strain evidence="3">MUT 4182</strain>
    </source>
</reference>
<organism evidence="2 3">
    <name type="scientific">Tulasnella calospora MUT 4182</name>
    <dbReference type="NCBI Taxonomy" id="1051891"/>
    <lineage>
        <taxon>Eukaryota</taxon>
        <taxon>Fungi</taxon>
        <taxon>Dikarya</taxon>
        <taxon>Basidiomycota</taxon>
        <taxon>Agaricomycotina</taxon>
        <taxon>Agaricomycetes</taxon>
        <taxon>Cantharellales</taxon>
        <taxon>Tulasnellaceae</taxon>
        <taxon>Tulasnella</taxon>
    </lineage>
</organism>
<dbReference type="AlphaFoldDB" id="A0A0C3LCT2"/>
<name>A0A0C3LCT2_9AGAM</name>
<dbReference type="EMBL" id="KN822960">
    <property type="protein sequence ID" value="KIO31723.1"/>
    <property type="molecule type" value="Genomic_DNA"/>
</dbReference>
<evidence type="ECO:0000313" key="3">
    <source>
        <dbReference type="Proteomes" id="UP000054248"/>
    </source>
</evidence>
<evidence type="ECO:0000313" key="2">
    <source>
        <dbReference type="EMBL" id="KIO31723.1"/>
    </source>
</evidence>
<accession>A0A0C3LCT2</accession>
<evidence type="ECO:0000256" key="1">
    <source>
        <dbReference type="SAM" id="MobiDB-lite"/>
    </source>
</evidence>
<gene>
    <name evidence="2" type="ORF">M407DRAFT_217751</name>
</gene>
<reference evidence="2 3" key="1">
    <citation type="submission" date="2014-04" db="EMBL/GenBank/DDBJ databases">
        <authorList>
            <consortium name="DOE Joint Genome Institute"/>
            <person name="Kuo A."/>
            <person name="Girlanda M."/>
            <person name="Perotto S."/>
            <person name="Kohler A."/>
            <person name="Nagy L.G."/>
            <person name="Floudas D."/>
            <person name="Copeland A."/>
            <person name="Barry K.W."/>
            <person name="Cichocki N."/>
            <person name="Veneault-Fourrey C."/>
            <person name="LaButti K."/>
            <person name="Lindquist E.A."/>
            <person name="Lipzen A."/>
            <person name="Lundell T."/>
            <person name="Morin E."/>
            <person name="Murat C."/>
            <person name="Sun H."/>
            <person name="Tunlid A."/>
            <person name="Henrissat B."/>
            <person name="Grigoriev I.V."/>
            <person name="Hibbett D.S."/>
            <person name="Martin F."/>
            <person name="Nordberg H.P."/>
            <person name="Cantor M.N."/>
            <person name="Hua S.X."/>
        </authorList>
    </citation>
    <scope>NUCLEOTIDE SEQUENCE [LARGE SCALE GENOMIC DNA]</scope>
    <source>
        <strain evidence="2 3">MUT 4182</strain>
    </source>
</reference>
<dbReference type="OrthoDB" id="630895at2759"/>